<organism evidence="1 2">
    <name type="scientific">Naja naja</name>
    <name type="common">Indian cobra</name>
    <dbReference type="NCBI Taxonomy" id="35670"/>
    <lineage>
        <taxon>Eukaryota</taxon>
        <taxon>Metazoa</taxon>
        <taxon>Chordata</taxon>
        <taxon>Craniata</taxon>
        <taxon>Vertebrata</taxon>
        <taxon>Euteleostomi</taxon>
        <taxon>Lepidosauria</taxon>
        <taxon>Squamata</taxon>
        <taxon>Bifurcata</taxon>
        <taxon>Unidentata</taxon>
        <taxon>Episquamata</taxon>
        <taxon>Toxicofera</taxon>
        <taxon>Serpentes</taxon>
        <taxon>Colubroidea</taxon>
        <taxon>Elapidae</taxon>
        <taxon>Elapinae</taxon>
        <taxon>Naja</taxon>
    </lineage>
</organism>
<reference evidence="1" key="1">
    <citation type="submission" date="2025-08" db="UniProtKB">
        <authorList>
            <consortium name="Ensembl"/>
        </authorList>
    </citation>
    <scope>IDENTIFICATION</scope>
</reference>
<evidence type="ECO:0000313" key="1">
    <source>
        <dbReference type="Ensembl" id="ENSNNAP00000012473.1"/>
    </source>
</evidence>
<evidence type="ECO:0000313" key="2">
    <source>
        <dbReference type="Proteomes" id="UP000694559"/>
    </source>
</evidence>
<dbReference type="Ensembl" id="ENSNNAT00000013054.1">
    <property type="protein sequence ID" value="ENSNNAP00000012473.1"/>
    <property type="gene ID" value="ENSNNAG00000008403.1"/>
</dbReference>
<accession>A0A8C7DXC9</accession>
<keyword evidence="2" id="KW-1185">Reference proteome</keyword>
<proteinExistence type="predicted"/>
<protein>
    <submittedName>
        <fullName evidence="1">Uncharacterized protein</fullName>
    </submittedName>
</protein>
<sequence>LNGSVPITPKEPRPVLKPFFAAVNGGHFCGGKPHQSETCISPEGGSSPGGHQTCHLLLPVSSRTLRGGGTWPHRW</sequence>
<reference evidence="1" key="2">
    <citation type="submission" date="2025-09" db="UniProtKB">
        <authorList>
            <consortium name="Ensembl"/>
        </authorList>
    </citation>
    <scope>IDENTIFICATION</scope>
</reference>
<dbReference type="Proteomes" id="UP000694559">
    <property type="component" value="Unplaced"/>
</dbReference>
<name>A0A8C7DXC9_NAJNA</name>
<dbReference type="AlphaFoldDB" id="A0A8C7DXC9"/>